<feature type="signal peptide" evidence="3">
    <location>
        <begin position="1"/>
        <end position="17"/>
    </location>
</feature>
<evidence type="ECO:0000256" key="3">
    <source>
        <dbReference type="SAM" id="SignalP"/>
    </source>
</evidence>
<dbReference type="AlphaFoldDB" id="A0A9P1H299"/>
<keyword evidence="2" id="KW-0812">Transmembrane</keyword>
<keyword evidence="3" id="KW-0732">Signal</keyword>
<name>A0A9P1H299_9PEZI</name>
<feature type="chain" id="PRO_5040457331" evidence="3">
    <location>
        <begin position="18"/>
        <end position="415"/>
    </location>
</feature>
<dbReference type="EMBL" id="CALLCH030000012">
    <property type="protein sequence ID" value="CAI4214679.1"/>
    <property type="molecule type" value="Genomic_DNA"/>
</dbReference>
<dbReference type="Proteomes" id="UP000838763">
    <property type="component" value="Unassembled WGS sequence"/>
</dbReference>
<comment type="caution">
    <text evidence="4">The sequence shown here is derived from an EMBL/GenBank/DDBJ whole genome shotgun (WGS) entry which is preliminary data.</text>
</comment>
<keyword evidence="2" id="KW-0472">Membrane</keyword>
<evidence type="ECO:0000256" key="2">
    <source>
        <dbReference type="SAM" id="Phobius"/>
    </source>
</evidence>
<accession>A0A9P1H299</accession>
<dbReference type="OrthoDB" id="5226790at2759"/>
<evidence type="ECO:0000313" key="4">
    <source>
        <dbReference type="EMBL" id="CAI4214679.1"/>
    </source>
</evidence>
<protein>
    <submittedName>
        <fullName evidence="4">Uncharacterized protein</fullName>
    </submittedName>
</protein>
<feature type="transmembrane region" description="Helical" evidence="2">
    <location>
        <begin position="389"/>
        <end position="413"/>
    </location>
</feature>
<evidence type="ECO:0000256" key="1">
    <source>
        <dbReference type="SAM" id="MobiDB-lite"/>
    </source>
</evidence>
<keyword evidence="5" id="KW-1185">Reference proteome</keyword>
<organism evidence="4 5">
    <name type="scientific">Parascedosporium putredinis</name>
    <dbReference type="NCBI Taxonomy" id="1442378"/>
    <lineage>
        <taxon>Eukaryota</taxon>
        <taxon>Fungi</taxon>
        <taxon>Dikarya</taxon>
        <taxon>Ascomycota</taxon>
        <taxon>Pezizomycotina</taxon>
        <taxon>Sordariomycetes</taxon>
        <taxon>Hypocreomycetidae</taxon>
        <taxon>Microascales</taxon>
        <taxon>Microascaceae</taxon>
        <taxon>Parascedosporium</taxon>
    </lineage>
</organism>
<keyword evidence="2" id="KW-1133">Transmembrane helix</keyword>
<sequence length="415" mass="42996">MRWASALFLTGLPLATATRRPSPITARQAAGRIEVLAVRANGTLCPNEGTYTSHISPEKDVFTIGFMENWVDSLDKKTGLCTVTVDLLYPGGGCTTAKLQTTPSGFMQGDETVRGHLKLGYKDPRARAGELLQKELVNYHWSATNPGIVWLETGDIDGSLAVAGGEGATVSVDIVTDLSIVTTTEDSMGGTLELEALTMMVLDTLTDADPSLKKQNAPPPHSHTHPLPLLSLADLRLDTDDVPQPCSALCAPIVELSRICEVTDEDAVGGSDNEDLLERQCLCTNASFDVPGRTALCAACIHQNAPDLDDAEDISDIMSACGFQSTTLAQGSTSASSVSVAATKPTASSDLTTTFSATVTGAGVGGSGAVDTAGSRPTDASDKPDGDNAAVVGAPTSAGVMCAAVAFFAAVLFMV</sequence>
<evidence type="ECO:0000313" key="5">
    <source>
        <dbReference type="Proteomes" id="UP000838763"/>
    </source>
</evidence>
<feature type="region of interest" description="Disordered" evidence="1">
    <location>
        <begin position="366"/>
        <end position="387"/>
    </location>
</feature>
<proteinExistence type="predicted"/>
<reference evidence="4" key="1">
    <citation type="submission" date="2022-11" db="EMBL/GenBank/DDBJ databases">
        <authorList>
            <person name="Scott C."/>
            <person name="Bruce N."/>
        </authorList>
    </citation>
    <scope>NUCLEOTIDE SEQUENCE</scope>
</reference>
<gene>
    <name evidence="4" type="ORF">PPNO1_LOCUS4406</name>
</gene>